<evidence type="ECO:0000313" key="2">
    <source>
        <dbReference type="Proteomes" id="UP000799324"/>
    </source>
</evidence>
<reference evidence="1" key="1">
    <citation type="journal article" date="2020" name="Stud. Mycol.">
        <title>101 Dothideomycetes genomes: a test case for predicting lifestyles and emergence of pathogens.</title>
        <authorList>
            <person name="Haridas S."/>
            <person name="Albert R."/>
            <person name="Binder M."/>
            <person name="Bloem J."/>
            <person name="Labutti K."/>
            <person name="Salamov A."/>
            <person name="Andreopoulos B."/>
            <person name="Baker S."/>
            <person name="Barry K."/>
            <person name="Bills G."/>
            <person name="Bluhm B."/>
            <person name="Cannon C."/>
            <person name="Castanera R."/>
            <person name="Culley D."/>
            <person name="Daum C."/>
            <person name="Ezra D."/>
            <person name="Gonzalez J."/>
            <person name="Henrissat B."/>
            <person name="Kuo A."/>
            <person name="Liang C."/>
            <person name="Lipzen A."/>
            <person name="Lutzoni F."/>
            <person name="Magnuson J."/>
            <person name="Mondo S."/>
            <person name="Nolan M."/>
            <person name="Ohm R."/>
            <person name="Pangilinan J."/>
            <person name="Park H.-J."/>
            <person name="Ramirez L."/>
            <person name="Alfaro M."/>
            <person name="Sun H."/>
            <person name="Tritt A."/>
            <person name="Yoshinaga Y."/>
            <person name="Zwiers L.-H."/>
            <person name="Turgeon B."/>
            <person name="Goodwin S."/>
            <person name="Spatafora J."/>
            <person name="Crous P."/>
            <person name="Grigoriev I."/>
        </authorList>
    </citation>
    <scope>NUCLEOTIDE SEQUENCE</scope>
    <source>
        <strain evidence="1">CBS 122681</strain>
    </source>
</reference>
<protein>
    <submittedName>
        <fullName evidence="1">Uncharacterized protein</fullName>
    </submittedName>
</protein>
<proteinExistence type="predicted"/>
<keyword evidence="2" id="KW-1185">Reference proteome</keyword>
<sequence length="343" mass="38242">MDSLIPSPPVLSDDEIYALSKKESDVQNIPWTSGLAGLRCITLLLDPHTDLAKRPTIQGLLERTKTFAKAACPSPEPERTFLSLLRCHGSAISTQDSQGRCDHGMPGVAYEIDKINLVIVFEDDGDKPHRASICLQSLAKGEIVIEFSPPDIIRGHGKTMSQHGECDACRIRVIGDGLSHSSLHLPGWLLEPFYHRATCTDLTAVIQKMRGYESDFDAHTSPKTRDILLFLLVATRITARSQEVVGALMRYGQLVPWTEERAQGLGPDSRCSLETDIEKEVIGGAIICECFVYRDIHEIKKKLQQKHPKIVEIIARQRLGNQAWFEKFESSVPNTPFFEVIEG</sequence>
<evidence type="ECO:0000313" key="1">
    <source>
        <dbReference type="EMBL" id="KAF2650689.1"/>
    </source>
</evidence>
<dbReference type="Proteomes" id="UP000799324">
    <property type="component" value="Unassembled WGS sequence"/>
</dbReference>
<dbReference type="AlphaFoldDB" id="A0A6A6SSN2"/>
<organism evidence="1 2">
    <name type="scientific">Lophiostoma macrostomum CBS 122681</name>
    <dbReference type="NCBI Taxonomy" id="1314788"/>
    <lineage>
        <taxon>Eukaryota</taxon>
        <taxon>Fungi</taxon>
        <taxon>Dikarya</taxon>
        <taxon>Ascomycota</taxon>
        <taxon>Pezizomycotina</taxon>
        <taxon>Dothideomycetes</taxon>
        <taxon>Pleosporomycetidae</taxon>
        <taxon>Pleosporales</taxon>
        <taxon>Lophiostomataceae</taxon>
        <taxon>Lophiostoma</taxon>
    </lineage>
</organism>
<gene>
    <name evidence="1" type="ORF">K491DRAFT_782439</name>
</gene>
<name>A0A6A6SSN2_9PLEO</name>
<accession>A0A6A6SSN2</accession>
<dbReference type="EMBL" id="MU004447">
    <property type="protein sequence ID" value="KAF2650689.1"/>
    <property type="molecule type" value="Genomic_DNA"/>
</dbReference>